<dbReference type="OrthoDB" id="8836913at2"/>
<feature type="chain" id="PRO_5006798206" evidence="2">
    <location>
        <begin position="26"/>
        <end position="320"/>
    </location>
</feature>
<name>A0A0G3EXB5_9BURK</name>
<proteinExistence type="predicted"/>
<reference evidence="4" key="1">
    <citation type="submission" date="2015-06" db="EMBL/GenBank/DDBJ databases">
        <authorList>
            <person name="Lim Y.L."/>
            <person name="Ee R."/>
            <person name="Yong D."/>
            <person name="How K.Y."/>
            <person name="Yin W.F."/>
            <person name="Chan K.G."/>
        </authorList>
    </citation>
    <scope>NUCLEOTIDE SEQUENCE [LARGE SCALE GENOMIC DNA]</scope>
    <source>
        <strain evidence="4">DSM 25325</strain>
    </source>
</reference>
<evidence type="ECO:0000313" key="3">
    <source>
        <dbReference type="EMBL" id="AKJ70684.2"/>
    </source>
</evidence>
<sequence>MGAGTRMLARLALAGALLGAAVASAAPVAVTVTNHTRPTRCAEEDNVTFTLSAPGIEQFRVEALQPAYIGAIRDNHFAPDFSGCDFSGRGNAADPHYTFTPRHKVLYQGRRTRIVGITLPSFWRPARVPVRVAGRADTGFHLIQIFRKTHGHFVESMVLYPADGYWRIKPLPAPGLRDSGYGSSFLVGPIENEGRPVVDIASIDITPAPLSVVLNFVQGGRAVATLEKIDTTRTALRFTLLPGSSGRRPFAMLRSMYVAPHNADVSEVRWRDGTNSAGRAEPLPAVTTLYATDVRFGRSVPSRHNTSAPDMRFSDFQKDR</sequence>
<evidence type="ECO:0000256" key="1">
    <source>
        <dbReference type="SAM" id="MobiDB-lite"/>
    </source>
</evidence>
<protein>
    <submittedName>
        <fullName evidence="3">Uncharacterized protein</fullName>
    </submittedName>
</protein>
<feature type="region of interest" description="Disordered" evidence="1">
    <location>
        <begin position="300"/>
        <end position="320"/>
    </location>
</feature>
<evidence type="ECO:0000256" key="2">
    <source>
        <dbReference type="SAM" id="SignalP"/>
    </source>
</evidence>
<dbReference type="STRING" id="445709.ABW99_17615"/>
<evidence type="ECO:0000313" key="4">
    <source>
        <dbReference type="Proteomes" id="UP000036700"/>
    </source>
</evidence>
<dbReference type="Proteomes" id="UP000036700">
    <property type="component" value="Chromosome"/>
</dbReference>
<dbReference type="EMBL" id="CP011568">
    <property type="protein sequence ID" value="AKJ70684.2"/>
    <property type="molecule type" value="Genomic_DNA"/>
</dbReference>
<dbReference type="KEGG" id="ptx:ABW99_17615"/>
<gene>
    <name evidence="3" type="ORF">ABW99_17615</name>
</gene>
<accession>A0A0G3EXB5</accession>
<dbReference type="AlphaFoldDB" id="A0A0G3EXB5"/>
<feature type="signal peptide" evidence="2">
    <location>
        <begin position="1"/>
        <end position="25"/>
    </location>
</feature>
<organism evidence="3 4">
    <name type="scientific">Pandoraea thiooxydans</name>
    <dbReference type="NCBI Taxonomy" id="445709"/>
    <lineage>
        <taxon>Bacteria</taxon>
        <taxon>Pseudomonadati</taxon>
        <taxon>Pseudomonadota</taxon>
        <taxon>Betaproteobacteria</taxon>
        <taxon>Burkholderiales</taxon>
        <taxon>Burkholderiaceae</taxon>
        <taxon>Pandoraea</taxon>
    </lineage>
</organism>
<keyword evidence="4" id="KW-1185">Reference proteome</keyword>
<keyword evidence="2" id="KW-0732">Signal</keyword>